<keyword evidence="5" id="KW-1133">Transmembrane helix</keyword>
<evidence type="ECO:0000256" key="1">
    <source>
        <dbReference type="ARBA" id="ARBA00004141"/>
    </source>
</evidence>
<evidence type="ECO:0000256" key="9">
    <source>
        <dbReference type="ARBA" id="ARBA00023201"/>
    </source>
</evidence>
<comment type="caution">
    <text evidence="12">The sequence shown here is derived from an EMBL/GenBank/DDBJ whole genome shotgun (WGS) entry which is preliminary data.</text>
</comment>
<keyword evidence="8" id="KW-0472">Membrane</keyword>
<comment type="subcellular location">
    <subcellularLocation>
        <location evidence="1">Membrane</location>
        <topology evidence="1">Multi-pass membrane protein</topology>
    </subcellularLocation>
</comment>
<evidence type="ECO:0000256" key="3">
    <source>
        <dbReference type="ARBA" id="ARBA00022461"/>
    </source>
</evidence>
<keyword evidence="3 11" id="KW-0894">Sodium channel</keyword>
<evidence type="ECO:0000256" key="5">
    <source>
        <dbReference type="ARBA" id="ARBA00022989"/>
    </source>
</evidence>
<name>A0AAD9N2I5_RIDPI</name>
<evidence type="ECO:0000256" key="11">
    <source>
        <dbReference type="RuleBase" id="RU000679"/>
    </source>
</evidence>
<dbReference type="GO" id="GO:0016020">
    <property type="term" value="C:membrane"/>
    <property type="evidence" value="ECO:0007669"/>
    <property type="project" value="UniProtKB-SubCell"/>
</dbReference>
<keyword evidence="13" id="KW-1185">Reference proteome</keyword>
<comment type="similarity">
    <text evidence="11">Belongs to the amiloride-sensitive sodium channel (TC 1.A.6) family.</text>
</comment>
<proteinExistence type="inferred from homology"/>
<evidence type="ECO:0000256" key="7">
    <source>
        <dbReference type="ARBA" id="ARBA00023065"/>
    </source>
</evidence>
<dbReference type="Proteomes" id="UP001209878">
    <property type="component" value="Unassembled WGS sequence"/>
</dbReference>
<dbReference type="EMBL" id="JAODUO010002359">
    <property type="protein sequence ID" value="KAK2153068.1"/>
    <property type="molecule type" value="Genomic_DNA"/>
</dbReference>
<evidence type="ECO:0000313" key="12">
    <source>
        <dbReference type="EMBL" id="KAK2153068.1"/>
    </source>
</evidence>
<dbReference type="AlphaFoldDB" id="A0AAD9N2I5"/>
<evidence type="ECO:0000256" key="4">
    <source>
        <dbReference type="ARBA" id="ARBA00022692"/>
    </source>
</evidence>
<keyword evidence="9 11" id="KW-0739">Sodium transport</keyword>
<keyword evidence="10 11" id="KW-0407">Ion channel</keyword>
<gene>
    <name evidence="12" type="ORF">NP493_2364g00001</name>
</gene>
<dbReference type="GO" id="GO:0005272">
    <property type="term" value="F:sodium channel activity"/>
    <property type="evidence" value="ECO:0007669"/>
    <property type="project" value="UniProtKB-KW"/>
</dbReference>
<dbReference type="Gene3D" id="2.60.470.10">
    <property type="entry name" value="Acid-sensing ion channels like domains"/>
    <property type="match status" value="1"/>
</dbReference>
<evidence type="ECO:0000256" key="8">
    <source>
        <dbReference type="ARBA" id="ARBA00023136"/>
    </source>
</evidence>
<evidence type="ECO:0000256" key="10">
    <source>
        <dbReference type="ARBA" id="ARBA00023303"/>
    </source>
</evidence>
<accession>A0AAD9N2I5</accession>
<evidence type="ECO:0000256" key="2">
    <source>
        <dbReference type="ARBA" id="ARBA00022448"/>
    </source>
</evidence>
<keyword evidence="7 11" id="KW-0406">Ion transport</keyword>
<dbReference type="Pfam" id="PF00858">
    <property type="entry name" value="ASC"/>
    <property type="match status" value="1"/>
</dbReference>
<sequence length="92" mass="10490">MYLWLNDMYGLTNLSTFDYTARGIGNVSMRDVYLSNKHLKEDMIISCSWKGKLCTHEGFNLSITDAGICYTFNDVLTNDSFVRSTGRCNVNQ</sequence>
<keyword evidence="4 11" id="KW-0812">Transmembrane</keyword>
<evidence type="ECO:0000256" key="6">
    <source>
        <dbReference type="ARBA" id="ARBA00023053"/>
    </source>
</evidence>
<keyword evidence="2 11" id="KW-0813">Transport</keyword>
<dbReference type="InterPro" id="IPR001873">
    <property type="entry name" value="ENaC"/>
</dbReference>
<keyword evidence="6" id="KW-0915">Sodium</keyword>
<organism evidence="12 13">
    <name type="scientific">Ridgeia piscesae</name>
    <name type="common">Tubeworm</name>
    <dbReference type="NCBI Taxonomy" id="27915"/>
    <lineage>
        <taxon>Eukaryota</taxon>
        <taxon>Metazoa</taxon>
        <taxon>Spiralia</taxon>
        <taxon>Lophotrochozoa</taxon>
        <taxon>Annelida</taxon>
        <taxon>Polychaeta</taxon>
        <taxon>Sedentaria</taxon>
        <taxon>Canalipalpata</taxon>
        <taxon>Sabellida</taxon>
        <taxon>Siboglinidae</taxon>
        <taxon>Ridgeia</taxon>
    </lineage>
</organism>
<evidence type="ECO:0000313" key="13">
    <source>
        <dbReference type="Proteomes" id="UP001209878"/>
    </source>
</evidence>
<protein>
    <submittedName>
        <fullName evidence="12">Uncharacterized protein</fullName>
    </submittedName>
</protein>
<reference evidence="12" key="1">
    <citation type="journal article" date="2023" name="Mol. Biol. Evol.">
        <title>Third-Generation Sequencing Reveals the Adaptive Role of the Epigenome in Three Deep-Sea Polychaetes.</title>
        <authorList>
            <person name="Perez M."/>
            <person name="Aroh O."/>
            <person name="Sun Y."/>
            <person name="Lan Y."/>
            <person name="Juniper S.K."/>
            <person name="Young C.R."/>
            <person name="Angers B."/>
            <person name="Qian P.Y."/>
        </authorList>
    </citation>
    <scope>NUCLEOTIDE SEQUENCE</scope>
    <source>
        <strain evidence="12">R07B-5</strain>
    </source>
</reference>